<dbReference type="GO" id="GO:0098968">
    <property type="term" value="P:neurotransmitter receptor transport postsynaptic membrane to endosome"/>
    <property type="evidence" value="ECO:0007669"/>
    <property type="project" value="TreeGrafter"/>
</dbReference>
<dbReference type="PANTHER" id="PTHR23119:SF50">
    <property type="entry name" value="PDZ DOMAIN-CONTAINING PROTEIN"/>
    <property type="match status" value="1"/>
</dbReference>
<dbReference type="Proteomes" id="UP000663851">
    <property type="component" value="Unassembled WGS sequence"/>
</dbReference>
<dbReference type="GO" id="GO:0045197">
    <property type="term" value="P:establishment or maintenance of epithelial cell apical/basal polarity"/>
    <property type="evidence" value="ECO:0007669"/>
    <property type="project" value="TreeGrafter"/>
</dbReference>
<dbReference type="PANTHER" id="PTHR23119">
    <property type="entry name" value="DISCS LARGE"/>
    <property type="match status" value="1"/>
</dbReference>
<dbReference type="FunFam" id="1.10.20.10:FF:000006">
    <property type="entry name" value="Nuclear transcription factor Y subunit gamma"/>
    <property type="match status" value="2"/>
</dbReference>
<dbReference type="GO" id="GO:0043113">
    <property type="term" value="P:receptor clustering"/>
    <property type="evidence" value="ECO:0007669"/>
    <property type="project" value="TreeGrafter"/>
</dbReference>
<keyword evidence="5" id="KW-0238">DNA-binding</keyword>
<evidence type="ECO:0000313" key="19">
    <source>
        <dbReference type="Proteomes" id="UP000663851"/>
    </source>
</evidence>
<protein>
    <recommendedName>
        <fullName evidence="11">Nuclear transcription factor Y subunit gamma</fullName>
    </recommendedName>
    <alternativeName>
        <fullName evidence="12">CAAT box DNA-binding protein subunit C</fullName>
    </alternativeName>
    <alternativeName>
        <fullName evidence="13">Nuclear transcription factor Y subunit C</fullName>
    </alternativeName>
</protein>
<comment type="subcellular location">
    <subcellularLocation>
        <location evidence="1">Nucleus</location>
    </subcellularLocation>
</comment>
<evidence type="ECO:0000256" key="6">
    <source>
        <dbReference type="ARBA" id="ARBA00023163"/>
    </source>
</evidence>
<dbReference type="GO" id="GO:0005634">
    <property type="term" value="C:nucleus"/>
    <property type="evidence" value="ECO:0007669"/>
    <property type="project" value="UniProtKB-SubCell"/>
</dbReference>
<evidence type="ECO:0000256" key="7">
    <source>
        <dbReference type="ARBA" id="ARBA00023242"/>
    </source>
</evidence>
<dbReference type="Pfam" id="PF00808">
    <property type="entry name" value="CBFD_NFYB_HMF"/>
    <property type="match status" value="2"/>
</dbReference>
<comment type="similarity">
    <text evidence="10">Belongs to the NFYC/HAP5 subunit family.</text>
</comment>
<dbReference type="GO" id="GO:0045211">
    <property type="term" value="C:postsynaptic membrane"/>
    <property type="evidence" value="ECO:0007669"/>
    <property type="project" value="TreeGrafter"/>
</dbReference>
<dbReference type="SUPFAM" id="SSF52058">
    <property type="entry name" value="L domain-like"/>
    <property type="match status" value="2"/>
</dbReference>
<dbReference type="GO" id="GO:0016323">
    <property type="term" value="C:basolateral plasma membrane"/>
    <property type="evidence" value="ECO:0007669"/>
    <property type="project" value="TreeGrafter"/>
</dbReference>
<dbReference type="InterPro" id="IPR003958">
    <property type="entry name" value="CBFA_NFYB_domain"/>
</dbReference>
<keyword evidence="2" id="KW-0433">Leucine-rich repeat</keyword>
<evidence type="ECO:0000256" key="8">
    <source>
        <dbReference type="ARBA" id="ARBA00025263"/>
    </source>
</evidence>
<evidence type="ECO:0000313" key="18">
    <source>
        <dbReference type="EMBL" id="CAF4376929.1"/>
    </source>
</evidence>
<name>A0A820MP67_9BILA</name>
<dbReference type="SUPFAM" id="SSF47113">
    <property type="entry name" value="Histone-fold"/>
    <property type="match status" value="2"/>
</dbReference>
<dbReference type="GO" id="GO:0098609">
    <property type="term" value="P:cell-cell adhesion"/>
    <property type="evidence" value="ECO:0007669"/>
    <property type="project" value="TreeGrafter"/>
</dbReference>
<keyword evidence="3" id="KW-0677">Repeat</keyword>
<feature type="region of interest" description="Disordered" evidence="14">
    <location>
        <begin position="971"/>
        <end position="1005"/>
    </location>
</feature>
<dbReference type="GO" id="GO:0003677">
    <property type="term" value="F:DNA binding"/>
    <property type="evidence" value="ECO:0007669"/>
    <property type="project" value="UniProtKB-KW"/>
</dbReference>
<evidence type="ECO:0000313" key="20">
    <source>
        <dbReference type="Proteomes" id="UP000663873"/>
    </source>
</evidence>
<keyword evidence="4" id="KW-0805">Transcription regulation</keyword>
<evidence type="ECO:0000259" key="15">
    <source>
        <dbReference type="Pfam" id="PF00808"/>
    </source>
</evidence>
<feature type="compositionally biased region" description="Low complexity" evidence="14">
    <location>
        <begin position="1022"/>
        <end position="1051"/>
    </location>
</feature>
<dbReference type="EMBL" id="CAJOBO010001426">
    <property type="protein sequence ID" value="CAF4376929.1"/>
    <property type="molecule type" value="Genomic_DNA"/>
</dbReference>
<dbReference type="InterPro" id="IPR009072">
    <property type="entry name" value="Histone-fold"/>
</dbReference>
<evidence type="ECO:0000256" key="9">
    <source>
        <dbReference type="ARBA" id="ARBA00025911"/>
    </source>
</evidence>
<keyword evidence="20" id="KW-1185">Reference proteome</keyword>
<dbReference type="GO" id="GO:0098887">
    <property type="term" value="P:neurotransmitter receptor transport, endosome to postsynaptic membrane"/>
    <property type="evidence" value="ECO:0007669"/>
    <property type="project" value="TreeGrafter"/>
</dbReference>
<dbReference type="AlphaFoldDB" id="A0A820MP67"/>
<dbReference type="Proteomes" id="UP000663873">
    <property type="component" value="Unassembled WGS sequence"/>
</dbReference>
<evidence type="ECO:0000256" key="11">
    <source>
        <dbReference type="ARBA" id="ARBA00040590"/>
    </source>
</evidence>
<dbReference type="GO" id="GO:0014069">
    <property type="term" value="C:postsynaptic density"/>
    <property type="evidence" value="ECO:0007669"/>
    <property type="project" value="TreeGrafter"/>
</dbReference>
<dbReference type="InterPro" id="IPR001611">
    <property type="entry name" value="Leu-rich_rpt"/>
</dbReference>
<dbReference type="Pfam" id="PF13855">
    <property type="entry name" value="LRR_8"/>
    <property type="match status" value="1"/>
</dbReference>
<evidence type="ECO:0000259" key="16">
    <source>
        <dbReference type="Pfam" id="PF23598"/>
    </source>
</evidence>
<comment type="subunit">
    <text evidence="9">Heterotrimeric transcription factor composed of three components, NF-YA, NF-YB and NF-YC. NF-YB and NF-YC must interact and dimerize for NF-YA association and DNA binding.</text>
</comment>
<dbReference type="CDD" id="cd22908">
    <property type="entry name" value="HFD_NFYC-like"/>
    <property type="match status" value="2"/>
</dbReference>
<dbReference type="GO" id="GO:0005912">
    <property type="term" value="C:adherens junction"/>
    <property type="evidence" value="ECO:0007669"/>
    <property type="project" value="TreeGrafter"/>
</dbReference>
<comment type="caution">
    <text evidence="18">The sequence shown here is derived from an EMBL/GenBank/DDBJ whole genome shotgun (WGS) entry which is preliminary data.</text>
</comment>
<evidence type="ECO:0000256" key="4">
    <source>
        <dbReference type="ARBA" id="ARBA00023015"/>
    </source>
</evidence>
<proteinExistence type="inferred from homology"/>
<feature type="compositionally biased region" description="Polar residues" evidence="14">
    <location>
        <begin position="1052"/>
        <end position="1062"/>
    </location>
</feature>
<gene>
    <name evidence="18" type="ORF">HFQ381_LOCUS18455</name>
    <name evidence="17" type="ORF">UJA718_LOCUS14845</name>
</gene>
<feature type="domain" description="Disease resistance R13L4/SHOC-2-like LRR" evidence="16">
    <location>
        <begin position="232"/>
        <end position="312"/>
    </location>
</feature>
<evidence type="ECO:0000256" key="14">
    <source>
        <dbReference type="SAM" id="MobiDB-lite"/>
    </source>
</evidence>
<keyword evidence="7" id="KW-0539">Nucleus</keyword>
<dbReference type="Pfam" id="PF23598">
    <property type="entry name" value="LRR_14"/>
    <property type="match status" value="1"/>
</dbReference>
<feature type="domain" description="Transcription factor CBF/NF-Y/archaeal histone" evidence="15">
    <location>
        <begin position="627"/>
        <end position="690"/>
    </location>
</feature>
<dbReference type="SMART" id="SM00369">
    <property type="entry name" value="LRR_TYP"/>
    <property type="match status" value="12"/>
</dbReference>
<evidence type="ECO:0000256" key="1">
    <source>
        <dbReference type="ARBA" id="ARBA00004123"/>
    </source>
</evidence>
<feature type="domain" description="Transcription factor CBF/NF-Y/archaeal histone" evidence="15">
    <location>
        <begin position="808"/>
        <end position="871"/>
    </location>
</feature>
<dbReference type="Gene3D" id="1.10.20.10">
    <property type="entry name" value="Histone, subunit A"/>
    <property type="match status" value="2"/>
</dbReference>
<comment type="function">
    <text evidence="8">Component of the sequence-specific heterotrimeric transcription factor (NF-Y) which specifically recognizes a 5'-CCAAT-3' box motif found in the promoters of its target genes. NF-Y can function as both an activator and a repressor, depending on its interacting cofactors.</text>
</comment>
<accession>A0A820MP67</accession>
<dbReference type="InterPro" id="IPR055414">
    <property type="entry name" value="LRR_R13L4/SHOC2-like"/>
</dbReference>
<feature type="compositionally biased region" description="Polar residues" evidence="14">
    <location>
        <begin position="972"/>
        <end position="1001"/>
    </location>
</feature>
<dbReference type="InterPro" id="IPR050614">
    <property type="entry name" value="Synaptic_Scaffolding_LAP-MAGUK"/>
</dbReference>
<evidence type="ECO:0000256" key="12">
    <source>
        <dbReference type="ARBA" id="ARBA00042333"/>
    </source>
</evidence>
<dbReference type="GO" id="GO:0019901">
    <property type="term" value="F:protein kinase binding"/>
    <property type="evidence" value="ECO:0007669"/>
    <property type="project" value="TreeGrafter"/>
</dbReference>
<dbReference type="InterPro" id="IPR032675">
    <property type="entry name" value="LRR_dom_sf"/>
</dbReference>
<sequence length="1062" mass="119777">MPLTFPSSVAKKVRLALLHKCNGSRKRRDDITTVDYSHGNLSSVPEDLLLYENTLEELHLEANCLQELPKWLFQCHALRHLLLSDNELDCLPPSISSFTNLERLDLSRNDLMALPDNIRYCKLLTSLDCSSNRLERLCEGLTMLINLKELYLNDTLLEFLPGNFGRLTELTILEMRATRLRLLPVTLPKLTKLERLDLGANSFIEFPIVLSNLPSLQELWLDSNKLISIDDSIDKLTNLKFLDISQNQLTELPSSVGDCKLTDLYLSDNFLMNLPDSIVNLTSLETLTANNNQIERLPNNIGHMTSLVELHLSFNNLTSIPASIGLLHSLQFLTLDHNQIQSIPATIGSCSSLSILSLRSNCLASLPDEIGRLSSLKVLNVSGNFLRYLPCTLLKLKKLQALWMNENQAKPLIAFEQERHPTTGQRVLTCILLPQTDPSMNRNTSKSRFIAEQTIDYTNRPTTLRFANDTIDEPRQLVRNPTPYPKEMRAFANILRNYNHSNQREIVQSPKKYSSSSNLLMVCDEIPLEKSFYGCANSASVGSMNSDPLCCPLARSRDDLLFSTSPIDDRERMRPDLLPGQVNDIDEVKTEAENIEPSAGKEMLDKYWAEIKHEIDDINIVEFRTTDLPLARIKKIMKLDDDVKMISAEVPILFAKAAELFIQELTIHSWLQTEESRRRTLQRNDVAAAISKNELFDFLIDIVPREEATRTHKKKEAVSEVQYIVTLPSSSGMGNTIQLPNGQIIQLPQNLSSNIVTMAIKIKMTHTSSNEKTEISQPTEGTEMLERLWSETRAEIDSINIMDFRASELPLARIKKIMKLDDDVKMISAEVPILFAKAAEIFIHELTLRSWIHTEESKRRTLQRNDVAMAITKYEQFDFLIDIVPREESKPHKKHENNMGEVQYIVTLPQANQPSAIQLPNGQVIQLSSTIQSPLVTIGNSGQQYAVLSQANQMQAPTQYIQIAAPHVSENMHPSQQMNASGRSLHVSTTSNATQSQQRQPASAHITITAAQLQQILNASQKPTTNNNNNNAITTIKPAQQIDNDNQSSDQTTTVDIKQQSV</sequence>
<evidence type="ECO:0000256" key="13">
    <source>
        <dbReference type="ARBA" id="ARBA00042663"/>
    </source>
</evidence>
<evidence type="ECO:0000313" key="17">
    <source>
        <dbReference type="EMBL" id="CAF4336440.1"/>
    </source>
</evidence>
<evidence type="ECO:0000256" key="10">
    <source>
        <dbReference type="ARBA" id="ARBA00038129"/>
    </source>
</evidence>
<reference evidence="18" key="1">
    <citation type="submission" date="2021-02" db="EMBL/GenBank/DDBJ databases">
        <authorList>
            <person name="Nowell W R."/>
        </authorList>
    </citation>
    <scope>NUCLEOTIDE SEQUENCE</scope>
</reference>
<dbReference type="Gene3D" id="3.80.10.10">
    <property type="entry name" value="Ribonuclease Inhibitor"/>
    <property type="match status" value="2"/>
</dbReference>
<dbReference type="InterPro" id="IPR003591">
    <property type="entry name" value="Leu-rich_rpt_typical-subtyp"/>
</dbReference>
<organism evidence="18 19">
    <name type="scientific">Rotaria socialis</name>
    <dbReference type="NCBI Taxonomy" id="392032"/>
    <lineage>
        <taxon>Eukaryota</taxon>
        <taxon>Metazoa</taxon>
        <taxon>Spiralia</taxon>
        <taxon>Gnathifera</taxon>
        <taxon>Rotifera</taxon>
        <taxon>Eurotatoria</taxon>
        <taxon>Bdelloidea</taxon>
        <taxon>Philodinida</taxon>
        <taxon>Philodinidae</taxon>
        <taxon>Rotaria</taxon>
    </lineage>
</organism>
<evidence type="ECO:0000256" key="2">
    <source>
        <dbReference type="ARBA" id="ARBA00022614"/>
    </source>
</evidence>
<feature type="region of interest" description="Disordered" evidence="14">
    <location>
        <begin position="1021"/>
        <end position="1062"/>
    </location>
</feature>
<dbReference type="PROSITE" id="PS51450">
    <property type="entry name" value="LRR"/>
    <property type="match status" value="4"/>
</dbReference>
<dbReference type="GO" id="GO:0046982">
    <property type="term" value="F:protein heterodimerization activity"/>
    <property type="evidence" value="ECO:0007669"/>
    <property type="project" value="InterPro"/>
</dbReference>
<evidence type="ECO:0000256" key="3">
    <source>
        <dbReference type="ARBA" id="ARBA00022737"/>
    </source>
</evidence>
<evidence type="ECO:0000256" key="5">
    <source>
        <dbReference type="ARBA" id="ARBA00023125"/>
    </source>
</evidence>
<dbReference type="SMART" id="SM00364">
    <property type="entry name" value="LRR_BAC"/>
    <property type="match status" value="10"/>
</dbReference>
<dbReference type="EMBL" id="CAJOBP010002137">
    <property type="protein sequence ID" value="CAF4336440.1"/>
    <property type="molecule type" value="Genomic_DNA"/>
</dbReference>
<keyword evidence="6" id="KW-0804">Transcription</keyword>